<comment type="subcellular location">
    <subcellularLocation>
        <location evidence="12">Golgi apparatus</location>
        <location evidence="12">trans-Golgi network membrane</location>
        <topology evidence="12">Single-pass type IV membrane protein</topology>
    </subcellularLocation>
    <subcellularLocation>
        <location evidence="1">Secreted</location>
    </subcellularLocation>
</comment>
<keyword evidence="5" id="KW-0813">Transport</keyword>
<keyword evidence="7" id="KW-0812">Transmembrane</keyword>
<dbReference type="AlphaFoldDB" id="A0A9Q1KZV2"/>
<dbReference type="GO" id="GO:0048193">
    <property type="term" value="P:Golgi vesicle transport"/>
    <property type="evidence" value="ECO:0007669"/>
    <property type="project" value="InterPro"/>
</dbReference>
<comment type="similarity">
    <text evidence="2">Belongs to the syntaxin family.</text>
</comment>
<reference evidence="14" key="1">
    <citation type="submission" date="2022-04" db="EMBL/GenBank/DDBJ databases">
        <title>Carnegiea gigantea Genome sequencing and assembly v2.</title>
        <authorList>
            <person name="Copetti D."/>
            <person name="Sanderson M.J."/>
            <person name="Burquez A."/>
            <person name="Wojciechowski M.F."/>
        </authorList>
    </citation>
    <scope>NUCLEOTIDE SEQUENCE</scope>
    <source>
        <strain evidence="14">SGP5-SGP5p</strain>
        <tissue evidence="14">Aerial part</tissue>
    </source>
</reference>
<dbReference type="InterPro" id="IPR044859">
    <property type="entry name" value="Allene_oxi_cyc_Dirigent"/>
</dbReference>
<dbReference type="InterPro" id="IPR010989">
    <property type="entry name" value="SNARE"/>
</dbReference>
<evidence type="ECO:0000256" key="4">
    <source>
        <dbReference type="ARBA" id="ARBA00011738"/>
    </source>
</evidence>
<dbReference type="GO" id="GO:0015031">
    <property type="term" value="P:protein transport"/>
    <property type="evidence" value="ECO:0007669"/>
    <property type="project" value="UniProtKB-KW"/>
</dbReference>
<feature type="domain" description="Syntaxin 6/10/61 N-terminal" evidence="13">
    <location>
        <begin position="13"/>
        <end position="105"/>
    </location>
</feature>
<dbReference type="OrthoDB" id="1864232at2759"/>
<evidence type="ECO:0000313" key="15">
    <source>
        <dbReference type="Proteomes" id="UP001153076"/>
    </source>
</evidence>
<comment type="subunit">
    <text evidence="4">Homodimer.</text>
</comment>
<keyword evidence="10" id="KW-0333">Golgi apparatus</keyword>
<gene>
    <name evidence="14" type="ORF">Cgig2_014768</name>
</gene>
<dbReference type="Gene3D" id="1.20.58.90">
    <property type="match status" value="1"/>
</dbReference>
<accession>A0A9Q1KZV2</accession>
<evidence type="ECO:0000256" key="7">
    <source>
        <dbReference type="ARBA" id="ARBA00022692"/>
    </source>
</evidence>
<dbReference type="EMBL" id="JAKOGI010000002">
    <property type="protein sequence ID" value="KAJ8453005.1"/>
    <property type="molecule type" value="Genomic_DNA"/>
</dbReference>
<evidence type="ECO:0000256" key="8">
    <source>
        <dbReference type="ARBA" id="ARBA00022927"/>
    </source>
</evidence>
<dbReference type="Proteomes" id="UP001153076">
    <property type="component" value="Unassembled WGS sequence"/>
</dbReference>
<evidence type="ECO:0000256" key="10">
    <source>
        <dbReference type="ARBA" id="ARBA00023034"/>
    </source>
</evidence>
<dbReference type="GO" id="GO:0005794">
    <property type="term" value="C:Golgi apparatus"/>
    <property type="evidence" value="ECO:0007669"/>
    <property type="project" value="UniProtKB-SubCell"/>
</dbReference>
<keyword evidence="6" id="KW-0964">Secreted</keyword>
<evidence type="ECO:0000256" key="6">
    <source>
        <dbReference type="ARBA" id="ARBA00022525"/>
    </source>
</evidence>
<dbReference type="GO" id="GO:0009699">
    <property type="term" value="P:phenylpropanoid biosynthetic process"/>
    <property type="evidence" value="ECO:0007669"/>
    <property type="project" value="UniProtKB-ARBA"/>
</dbReference>
<dbReference type="GO" id="GO:0016020">
    <property type="term" value="C:membrane"/>
    <property type="evidence" value="ECO:0007669"/>
    <property type="project" value="InterPro"/>
</dbReference>
<keyword evidence="9" id="KW-1133">Transmembrane helix</keyword>
<evidence type="ECO:0000256" key="9">
    <source>
        <dbReference type="ARBA" id="ARBA00022989"/>
    </source>
</evidence>
<dbReference type="GO" id="GO:0005576">
    <property type="term" value="C:extracellular region"/>
    <property type="evidence" value="ECO:0007669"/>
    <property type="project" value="UniProtKB-SubCell"/>
</dbReference>
<dbReference type="CDD" id="cd21442">
    <property type="entry name" value="SNARE_NTD_STX6-like"/>
    <property type="match status" value="1"/>
</dbReference>
<dbReference type="Pfam" id="PF09177">
    <property type="entry name" value="STX6_10_61_N"/>
    <property type="match status" value="1"/>
</dbReference>
<evidence type="ECO:0000256" key="1">
    <source>
        <dbReference type="ARBA" id="ARBA00004613"/>
    </source>
</evidence>
<dbReference type="Gene3D" id="2.40.480.10">
    <property type="entry name" value="Allene oxide cyclase-like"/>
    <property type="match status" value="2"/>
</dbReference>
<evidence type="ECO:0000256" key="2">
    <source>
        <dbReference type="ARBA" id="ARBA00009063"/>
    </source>
</evidence>
<keyword evidence="8" id="KW-0653">Protein transport</keyword>
<organism evidence="14 15">
    <name type="scientific">Carnegiea gigantea</name>
    <dbReference type="NCBI Taxonomy" id="171969"/>
    <lineage>
        <taxon>Eukaryota</taxon>
        <taxon>Viridiplantae</taxon>
        <taxon>Streptophyta</taxon>
        <taxon>Embryophyta</taxon>
        <taxon>Tracheophyta</taxon>
        <taxon>Spermatophyta</taxon>
        <taxon>Magnoliopsida</taxon>
        <taxon>eudicotyledons</taxon>
        <taxon>Gunneridae</taxon>
        <taxon>Pentapetalae</taxon>
        <taxon>Caryophyllales</taxon>
        <taxon>Cactineae</taxon>
        <taxon>Cactaceae</taxon>
        <taxon>Cactoideae</taxon>
        <taxon>Echinocereeae</taxon>
        <taxon>Carnegiea</taxon>
    </lineage>
</organism>
<comment type="similarity">
    <text evidence="3">Belongs to the plant dirigent protein family.</text>
</comment>
<protein>
    <recommendedName>
        <fullName evidence="13">Syntaxin 6/10/61 N-terminal domain-containing protein</fullName>
    </recommendedName>
</protein>
<evidence type="ECO:0000256" key="11">
    <source>
        <dbReference type="ARBA" id="ARBA00023136"/>
    </source>
</evidence>
<evidence type="ECO:0000259" key="13">
    <source>
        <dbReference type="Pfam" id="PF09177"/>
    </source>
</evidence>
<comment type="caution">
    <text evidence="14">The sequence shown here is derived from an EMBL/GenBank/DDBJ whole genome shotgun (WGS) entry which is preliminary data.</text>
</comment>
<dbReference type="SUPFAM" id="SSF47661">
    <property type="entry name" value="t-snare proteins"/>
    <property type="match status" value="1"/>
</dbReference>
<dbReference type="InterPro" id="IPR015260">
    <property type="entry name" value="Syntaxin-6/10/61_N"/>
</dbReference>
<sequence>MLVANSFDLWQRDAFFSAAEEVQQSADILESAYRTWVSEKRQGISSSDSDELLREVQTALGTAKWQLEEFERAVRLSHGSCRDQNGMARHQQFILAIESQITQVEDALRESLEVEGKEPLRWVNLDADERDDLAMFLSGTHIREFTKNAQDESAKSIINSKVENLYATEPLGYAACSSSGSVENNVQAKGLTSFGDDVVINIEPPNCAIEHTEIEALGTGGNVYYETDRASSTKRTWVSPKFSMLKIVVPNDDDQMTTLVPTVEATPKVKGSRTSIIQMSYCFEEYDAKRSALTVQLFNAAHNSFDGVMFPTGALRLSLKLNKMWLISAFDEVNKNRATWIPGFGIVPFQVHVDLSMGREEGKPRPARTLALILGAITPPTNGVYYSKTVIQKPKPLKKTTLHFYLHDILSGNDPSAVLVAHPNITLGQKSATPFGSIYAIDDPLSAGPEPNSTVIGNAQGLYVSAAKDVLSLVMYVDFEFTAGEFNGSSISVFSRNPVMQGNNRELAVVGGRKKFRLAKGYAILKTHSLDPKSGDAVIEYHVTKTERMEGMEELTIKVAKFVVFTALMVIPHQMTKVRARDPEWEQGGPAPWAKTAGHGKERTTLLQFYYHDVVIGKNATVLQVVPPWRPGSTHPFTGFGFVRMSDDPLTVGPDPKSKLVGRAQGLYGRAAQAEYTLIMALTFAFSDGIYNGSSFTVLTQNALAEAVREFPVIGGTGLFRMARGYILARTYSLDVVTRNAVVGYNFYCHDVVIGDSPTAVQVVAAPGSKKPFSGFGFIAMAEEPLTLGPDPSSKLVGRAQGIYGRASREDLSLIMALTFTPLDGVYNGSSVSILGRNLITSPERELPVVGGTGFFRMARGCALARTYSFNLTSGNAVVGYDITASMPSFY</sequence>
<evidence type="ECO:0000313" key="14">
    <source>
        <dbReference type="EMBL" id="KAJ8453005.1"/>
    </source>
</evidence>
<proteinExistence type="inferred from homology"/>
<keyword evidence="15" id="KW-1185">Reference proteome</keyword>
<dbReference type="FunFam" id="1.20.58.90:FF:000004">
    <property type="entry name" value="Syntaxin 10"/>
    <property type="match status" value="1"/>
</dbReference>
<evidence type="ECO:0000256" key="3">
    <source>
        <dbReference type="ARBA" id="ARBA00010746"/>
    </source>
</evidence>
<dbReference type="PANTHER" id="PTHR21495">
    <property type="entry name" value="NUCLEOPORIN-RELATED"/>
    <property type="match status" value="1"/>
</dbReference>
<name>A0A9Q1KZV2_9CARY</name>
<dbReference type="InterPro" id="IPR004265">
    <property type="entry name" value="Dirigent"/>
</dbReference>
<evidence type="ECO:0000256" key="5">
    <source>
        <dbReference type="ARBA" id="ARBA00022448"/>
    </source>
</evidence>
<dbReference type="Pfam" id="PF03018">
    <property type="entry name" value="Dirigent"/>
    <property type="match status" value="2"/>
</dbReference>
<evidence type="ECO:0000256" key="12">
    <source>
        <dbReference type="ARBA" id="ARBA00037801"/>
    </source>
</evidence>
<keyword evidence="11" id="KW-0472">Membrane</keyword>